<dbReference type="OrthoDB" id="443981at2759"/>
<reference evidence="7 8" key="1">
    <citation type="journal article" date="2010" name="Nature">
        <title>The Ectocarpus genome and the independent evolution of multicellularity in brown algae.</title>
        <authorList>
            <person name="Cock J.M."/>
            <person name="Sterck L."/>
            <person name="Rouze P."/>
            <person name="Scornet D."/>
            <person name="Allen A.E."/>
            <person name="Amoutzias G."/>
            <person name="Anthouard V."/>
            <person name="Artiguenave F."/>
            <person name="Aury J.M."/>
            <person name="Badger J.H."/>
            <person name="Beszteri B."/>
            <person name="Billiau K."/>
            <person name="Bonnet E."/>
            <person name="Bothwell J.H."/>
            <person name="Bowler C."/>
            <person name="Boyen C."/>
            <person name="Brownlee C."/>
            <person name="Carrano C.J."/>
            <person name="Charrier B."/>
            <person name="Cho G.Y."/>
            <person name="Coelho S.M."/>
            <person name="Collen J."/>
            <person name="Corre E."/>
            <person name="Da Silva C."/>
            <person name="Delage L."/>
            <person name="Delaroque N."/>
            <person name="Dittami S.M."/>
            <person name="Doulbeau S."/>
            <person name="Elias M."/>
            <person name="Farnham G."/>
            <person name="Gachon C.M."/>
            <person name="Gschloessl B."/>
            <person name="Heesch S."/>
            <person name="Jabbari K."/>
            <person name="Jubin C."/>
            <person name="Kawai H."/>
            <person name="Kimura K."/>
            <person name="Kloareg B."/>
            <person name="Kupper F.C."/>
            <person name="Lang D."/>
            <person name="Le Bail A."/>
            <person name="Leblanc C."/>
            <person name="Lerouge P."/>
            <person name="Lohr M."/>
            <person name="Lopez P.J."/>
            <person name="Martens C."/>
            <person name="Maumus F."/>
            <person name="Michel G."/>
            <person name="Miranda-Saavedra D."/>
            <person name="Morales J."/>
            <person name="Moreau H."/>
            <person name="Motomura T."/>
            <person name="Nagasato C."/>
            <person name="Napoli C.A."/>
            <person name="Nelson D.R."/>
            <person name="Nyvall-Collen P."/>
            <person name="Peters A.F."/>
            <person name="Pommier C."/>
            <person name="Potin P."/>
            <person name="Poulain J."/>
            <person name="Quesneville H."/>
            <person name="Read B."/>
            <person name="Rensing S.A."/>
            <person name="Ritter A."/>
            <person name="Rousvoal S."/>
            <person name="Samanta M."/>
            <person name="Samson G."/>
            <person name="Schroeder D.C."/>
            <person name="Segurens B."/>
            <person name="Strittmatter M."/>
            <person name="Tonon T."/>
            <person name="Tregear J.W."/>
            <person name="Valentin K."/>
            <person name="von Dassow P."/>
            <person name="Yamagishi T."/>
            <person name="Van de Peer Y."/>
            <person name="Wincker P."/>
        </authorList>
    </citation>
    <scope>NUCLEOTIDE SEQUENCE [LARGE SCALE GENOMIC DNA]</scope>
    <source>
        <strain evidence="8">Ec32 / CCAP1310/4</strain>
    </source>
</reference>
<keyword evidence="3" id="KW-0862">Zinc</keyword>
<dbReference type="STRING" id="2880.D8LDG4"/>
<dbReference type="AlphaFoldDB" id="D8LDG4"/>
<dbReference type="PROSITE" id="PS50178">
    <property type="entry name" value="ZF_FYVE"/>
    <property type="match status" value="1"/>
</dbReference>
<evidence type="ECO:0000256" key="2">
    <source>
        <dbReference type="ARBA" id="ARBA00022771"/>
    </source>
</evidence>
<gene>
    <name evidence="7" type="ORF">Esi_0012_0046</name>
</gene>
<dbReference type="InterPro" id="IPR051702">
    <property type="entry name" value="SH3_domain_YSC84-like"/>
</dbReference>
<feature type="domain" description="FYVE-type" evidence="6">
    <location>
        <begin position="11"/>
        <end position="87"/>
    </location>
</feature>
<name>D8LDG4_ECTSI</name>
<dbReference type="InParanoid" id="D8LDG4"/>
<dbReference type="Gene3D" id="3.30.40.10">
    <property type="entry name" value="Zinc/RING finger domain, C3HC4 (zinc finger)"/>
    <property type="match status" value="1"/>
</dbReference>
<dbReference type="GO" id="GO:0008270">
    <property type="term" value="F:zinc ion binding"/>
    <property type="evidence" value="ECO:0007669"/>
    <property type="project" value="UniProtKB-KW"/>
</dbReference>
<evidence type="ECO:0000256" key="4">
    <source>
        <dbReference type="PROSITE-ProRule" id="PRU00091"/>
    </source>
</evidence>
<dbReference type="SMART" id="SM00064">
    <property type="entry name" value="FYVE"/>
    <property type="match status" value="1"/>
</dbReference>
<dbReference type="InterPro" id="IPR011011">
    <property type="entry name" value="Znf_FYVE_PHD"/>
</dbReference>
<dbReference type="EMBL" id="FN647877">
    <property type="protein sequence ID" value="CBN74029.1"/>
    <property type="molecule type" value="Genomic_DNA"/>
</dbReference>
<dbReference type="PANTHER" id="PTHR15629:SF2">
    <property type="entry name" value="SH3 DOMAIN-CONTAINING YSC84-LIKE PROTEIN 1"/>
    <property type="match status" value="1"/>
</dbReference>
<evidence type="ECO:0000256" key="5">
    <source>
        <dbReference type="SAM" id="MobiDB-lite"/>
    </source>
</evidence>
<keyword evidence="2 4" id="KW-0863">Zinc-finger</keyword>
<dbReference type="Pfam" id="PF01363">
    <property type="entry name" value="FYVE"/>
    <property type="match status" value="1"/>
</dbReference>
<evidence type="ECO:0000313" key="7">
    <source>
        <dbReference type="EMBL" id="CBN74029.1"/>
    </source>
</evidence>
<evidence type="ECO:0000256" key="1">
    <source>
        <dbReference type="ARBA" id="ARBA00022723"/>
    </source>
</evidence>
<dbReference type="InterPro" id="IPR013083">
    <property type="entry name" value="Znf_RING/FYVE/PHD"/>
</dbReference>
<evidence type="ECO:0000259" key="6">
    <source>
        <dbReference type="PROSITE" id="PS50178"/>
    </source>
</evidence>
<keyword evidence="1" id="KW-0479">Metal-binding</keyword>
<dbReference type="Pfam" id="PF04366">
    <property type="entry name" value="Ysc84"/>
    <property type="match status" value="1"/>
</dbReference>
<organism evidence="7 8">
    <name type="scientific">Ectocarpus siliculosus</name>
    <name type="common">Brown alga</name>
    <name type="synonym">Conferva siliculosa</name>
    <dbReference type="NCBI Taxonomy" id="2880"/>
    <lineage>
        <taxon>Eukaryota</taxon>
        <taxon>Sar</taxon>
        <taxon>Stramenopiles</taxon>
        <taxon>Ochrophyta</taxon>
        <taxon>PX clade</taxon>
        <taxon>Phaeophyceae</taxon>
        <taxon>Ectocarpales</taxon>
        <taxon>Ectocarpaceae</taxon>
        <taxon>Ectocarpus</taxon>
    </lineage>
</organism>
<dbReference type="PANTHER" id="PTHR15629">
    <property type="entry name" value="SH3YL1 PROTEIN"/>
    <property type="match status" value="1"/>
</dbReference>
<sequence length="478" mass="50694">MDDGPKRWVPDEEASRCFLCSCSFDVTTRRHHCRCCGRVACAACTPNKALVPLNDVVYPPSDASMSLADFDPREAQRVCRECEHVLAPLQADLQLTMTHAAMPTHHSRASVERYLNSPVTFDLTGEILKASNTLLNFTGDNVIEGADSIPQDLIADARGLAFITFVKAGLFVTARVGTGLVVARRPDGGWSAPSALGSFGLGWGFQVGGELTDVVIVLNTMSAVEAFTGTGQVSLGTELSLSVGPVGRTASTDIRAGDGGVAAAFSYAHSKGVFIGVSLEAATMVTRKDTNRDFYGTKVSAQELLLGDFPPPKAAEPLYKALEEVETRHTVWERSRLIPPGTAAAGMGGMVGGGGGGGGGRGSTDAHYAPFQPDAENHLRNFAVTADERRQMEEDYRLALAMQKGEAAVANGPAAGVAGAVSGEGRREARGTRTMSGSWSEEPASKRREWRRLRRPPPPTTNSARWLLSSTKEAGGEG</sequence>
<keyword evidence="8" id="KW-1185">Reference proteome</keyword>
<dbReference type="eggNOG" id="KOG1843">
    <property type="taxonomic scope" value="Eukaryota"/>
</dbReference>
<dbReference type="CDD" id="cd11526">
    <property type="entry name" value="SYLF_FYVE"/>
    <property type="match status" value="1"/>
</dbReference>
<feature type="region of interest" description="Disordered" evidence="5">
    <location>
        <begin position="420"/>
        <end position="478"/>
    </location>
</feature>
<dbReference type="EMBL" id="FN649735">
    <property type="protein sequence ID" value="CBN74029.1"/>
    <property type="molecule type" value="Genomic_DNA"/>
</dbReference>
<dbReference type="InterPro" id="IPR000306">
    <property type="entry name" value="Znf_FYVE"/>
</dbReference>
<evidence type="ECO:0000256" key="3">
    <source>
        <dbReference type="ARBA" id="ARBA00022833"/>
    </source>
</evidence>
<dbReference type="InterPro" id="IPR017455">
    <property type="entry name" value="Znf_FYVE-rel"/>
</dbReference>
<protein>
    <recommendedName>
        <fullName evidence="6">FYVE-type domain-containing protein</fullName>
    </recommendedName>
</protein>
<accession>D8LDG4</accession>
<feature type="compositionally biased region" description="Polar residues" evidence="5">
    <location>
        <begin position="461"/>
        <end position="472"/>
    </location>
</feature>
<dbReference type="InterPro" id="IPR007461">
    <property type="entry name" value="Ysc84_actin-binding"/>
</dbReference>
<dbReference type="Proteomes" id="UP000002630">
    <property type="component" value="Linkage Group LG10"/>
</dbReference>
<dbReference type="GO" id="GO:0035091">
    <property type="term" value="F:phosphatidylinositol binding"/>
    <property type="evidence" value="ECO:0007669"/>
    <property type="project" value="TreeGrafter"/>
</dbReference>
<dbReference type="OMA" id="VAPCYSY"/>
<dbReference type="SUPFAM" id="SSF57903">
    <property type="entry name" value="FYVE/PHD zinc finger"/>
    <property type="match status" value="1"/>
</dbReference>
<proteinExistence type="predicted"/>
<evidence type="ECO:0000313" key="8">
    <source>
        <dbReference type="Proteomes" id="UP000002630"/>
    </source>
</evidence>